<protein>
    <submittedName>
        <fullName evidence="1">Uncharacterized protein</fullName>
    </submittedName>
</protein>
<reference evidence="1" key="1">
    <citation type="submission" date="2020-08" db="EMBL/GenBank/DDBJ databases">
        <title>Multicomponent nature underlies the extraordinary mechanical properties of spider dragline silk.</title>
        <authorList>
            <person name="Kono N."/>
            <person name="Nakamura H."/>
            <person name="Mori M."/>
            <person name="Yoshida Y."/>
            <person name="Ohtoshi R."/>
            <person name="Malay A.D."/>
            <person name="Moran D.A.P."/>
            <person name="Tomita M."/>
            <person name="Numata K."/>
            <person name="Arakawa K."/>
        </authorList>
    </citation>
    <scope>NUCLEOTIDE SEQUENCE</scope>
</reference>
<dbReference type="AlphaFoldDB" id="A0A8X6T1B4"/>
<name>A0A8X6T1B4_TRICX</name>
<proteinExistence type="predicted"/>
<dbReference type="EMBL" id="BMAU01021357">
    <property type="protein sequence ID" value="GFY21165.1"/>
    <property type="molecule type" value="Genomic_DNA"/>
</dbReference>
<accession>A0A8X6T1B4</accession>
<dbReference type="Proteomes" id="UP000887159">
    <property type="component" value="Unassembled WGS sequence"/>
</dbReference>
<evidence type="ECO:0000313" key="1">
    <source>
        <dbReference type="EMBL" id="GFY21165.1"/>
    </source>
</evidence>
<organism evidence="1 2">
    <name type="scientific">Trichonephila clavipes</name>
    <name type="common">Golden silk orbweaver</name>
    <name type="synonym">Nephila clavipes</name>
    <dbReference type="NCBI Taxonomy" id="2585209"/>
    <lineage>
        <taxon>Eukaryota</taxon>
        <taxon>Metazoa</taxon>
        <taxon>Ecdysozoa</taxon>
        <taxon>Arthropoda</taxon>
        <taxon>Chelicerata</taxon>
        <taxon>Arachnida</taxon>
        <taxon>Araneae</taxon>
        <taxon>Araneomorphae</taxon>
        <taxon>Entelegynae</taxon>
        <taxon>Araneoidea</taxon>
        <taxon>Nephilidae</taxon>
        <taxon>Trichonephila</taxon>
    </lineage>
</organism>
<evidence type="ECO:0000313" key="2">
    <source>
        <dbReference type="Proteomes" id="UP000887159"/>
    </source>
</evidence>
<gene>
    <name evidence="1" type="ORF">TNCV_3992091</name>
</gene>
<sequence length="127" mass="14170">MNICCCLLCHLSTITSDQGPRNLSWQGANSIPVVSHSFEQQDSTIWLISTPALWENTFRVTRSLFSPSTNLTRGLAARWLFRVPPSREGTIHLQITMPSSGLEPRTYGTTVSVTHHYTGWAANEPLN</sequence>
<keyword evidence="2" id="KW-1185">Reference proteome</keyword>
<comment type="caution">
    <text evidence="1">The sequence shown here is derived from an EMBL/GenBank/DDBJ whole genome shotgun (WGS) entry which is preliminary data.</text>
</comment>